<keyword evidence="3" id="KW-1185">Reference proteome</keyword>
<dbReference type="EMBL" id="KV878336">
    <property type="protein sequence ID" value="OJJ50791.1"/>
    <property type="molecule type" value="Genomic_DNA"/>
</dbReference>
<dbReference type="RefSeq" id="XP_022585301.1">
    <property type="nucleotide sequence ID" value="XM_022721561.1"/>
</dbReference>
<protein>
    <recommendedName>
        <fullName evidence="1">Leucine-rich repeat domain-containing protein</fullName>
    </recommendedName>
</protein>
<organism evidence="2 3">
    <name type="scientific">Penicilliopsis zonata CBS 506.65</name>
    <dbReference type="NCBI Taxonomy" id="1073090"/>
    <lineage>
        <taxon>Eukaryota</taxon>
        <taxon>Fungi</taxon>
        <taxon>Dikarya</taxon>
        <taxon>Ascomycota</taxon>
        <taxon>Pezizomycotina</taxon>
        <taxon>Eurotiomycetes</taxon>
        <taxon>Eurotiomycetidae</taxon>
        <taxon>Eurotiales</taxon>
        <taxon>Aspergillaceae</taxon>
        <taxon>Penicilliopsis</taxon>
    </lineage>
</organism>
<dbReference type="VEuPathDB" id="FungiDB:ASPZODRAFT_126734"/>
<proteinExistence type="predicted"/>
<dbReference type="AlphaFoldDB" id="A0A1L9SUJ2"/>
<accession>A0A1L9SUJ2</accession>
<gene>
    <name evidence="2" type="ORF">ASPZODRAFT_126734</name>
</gene>
<evidence type="ECO:0000313" key="3">
    <source>
        <dbReference type="Proteomes" id="UP000184188"/>
    </source>
</evidence>
<feature type="domain" description="Leucine-rich repeat" evidence="1">
    <location>
        <begin position="103"/>
        <end position="399"/>
    </location>
</feature>
<reference evidence="3" key="1">
    <citation type="journal article" date="2017" name="Genome Biol.">
        <title>Comparative genomics reveals high biological diversity and specific adaptations in the industrially and medically important fungal genus Aspergillus.</title>
        <authorList>
            <person name="de Vries R.P."/>
            <person name="Riley R."/>
            <person name="Wiebenga A."/>
            <person name="Aguilar-Osorio G."/>
            <person name="Amillis S."/>
            <person name="Uchima C.A."/>
            <person name="Anderluh G."/>
            <person name="Asadollahi M."/>
            <person name="Askin M."/>
            <person name="Barry K."/>
            <person name="Battaglia E."/>
            <person name="Bayram O."/>
            <person name="Benocci T."/>
            <person name="Braus-Stromeyer S.A."/>
            <person name="Caldana C."/>
            <person name="Canovas D."/>
            <person name="Cerqueira G.C."/>
            <person name="Chen F."/>
            <person name="Chen W."/>
            <person name="Choi C."/>
            <person name="Clum A."/>
            <person name="Dos Santos R.A."/>
            <person name="Damasio A.R."/>
            <person name="Diallinas G."/>
            <person name="Emri T."/>
            <person name="Fekete E."/>
            <person name="Flipphi M."/>
            <person name="Freyberg S."/>
            <person name="Gallo A."/>
            <person name="Gournas C."/>
            <person name="Habgood R."/>
            <person name="Hainaut M."/>
            <person name="Harispe M.L."/>
            <person name="Henrissat B."/>
            <person name="Hilden K.S."/>
            <person name="Hope R."/>
            <person name="Hossain A."/>
            <person name="Karabika E."/>
            <person name="Karaffa L."/>
            <person name="Karanyi Z."/>
            <person name="Krasevec N."/>
            <person name="Kuo A."/>
            <person name="Kusch H."/>
            <person name="LaButti K."/>
            <person name="Lagendijk E.L."/>
            <person name="Lapidus A."/>
            <person name="Levasseur A."/>
            <person name="Lindquist E."/>
            <person name="Lipzen A."/>
            <person name="Logrieco A.F."/>
            <person name="MacCabe A."/>
            <person name="Maekelae M.R."/>
            <person name="Malavazi I."/>
            <person name="Melin P."/>
            <person name="Meyer V."/>
            <person name="Mielnichuk N."/>
            <person name="Miskei M."/>
            <person name="Molnar A.P."/>
            <person name="Mule G."/>
            <person name="Ngan C.Y."/>
            <person name="Orejas M."/>
            <person name="Orosz E."/>
            <person name="Ouedraogo J.P."/>
            <person name="Overkamp K.M."/>
            <person name="Park H.-S."/>
            <person name="Perrone G."/>
            <person name="Piumi F."/>
            <person name="Punt P.J."/>
            <person name="Ram A.F."/>
            <person name="Ramon A."/>
            <person name="Rauscher S."/>
            <person name="Record E."/>
            <person name="Riano-Pachon D.M."/>
            <person name="Robert V."/>
            <person name="Roehrig J."/>
            <person name="Ruller R."/>
            <person name="Salamov A."/>
            <person name="Salih N.S."/>
            <person name="Samson R.A."/>
            <person name="Sandor E."/>
            <person name="Sanguinetti M."/>
            <person name="Schuetze T."/>
            <person name="Sepcic K."/>
            <person name="Shelest E."/>
            <person name="Sherlock G."/>
            <person name="Sophianopoulou V."/>
            <person name="Squina F.M."/>
            <person name="Sun H."/>
            <person name="Susca A."/>
            <person name="Todd R.B."/>
            <person name="Tsang A."/>
            <person name="Unkles S.E."/>
            <person name="van de Wiele N."/>
            <person name="van Rossen-Uffink D."/>
            <person name="Oliveira J.V."/>
            <person name="Vesth T.C."/>
            <person name="Visser J."/>
            <person name="Yu J.-H."/>
            <person name="Zhou M."/>
            <person name="Andersen M.R."/>
            <person name="Archer D.B."/>
            <person name="Baker S.E."/>
            <person name="Benoit I."/>
            <person name="Brakhage A.A."/>
            <person name="Braus G.H."/>
            <person name="Fischer R."/>
            <person name="Frisvad J.C."/>
            <person name="Goldman G.H."/>
            <person name="Houbraken J."/>
            <person name="Oakley B."/>
            <person name="Pocsi I."/>
            <person name="Scazzocchio C."/>
            <person name="Seiboth B."/>
            <person name="vanKuyk P.A."/>
            <person name="Wortman J."/>
            <person name="Dyer P.S."/>
            <person name="Grigoriev I.V."/>
        </authorList>
    </citation>
    <scope>NUCLEOTIDE SEQUENCE [LARGE SCALE GENOMIC DNA]</scope>
    <source>
        <strain evidence="3">CBS 506.65</strain>
    </source>
</reference>
<dbReference type="OrthoDB" id="2520703at2759"/>
<name>A0A1L9SUJ2_9EURO</name>
<dbReference type="GeneID" id="34608026"/>
<dbReference type="Proteomes" id="UP000184188">
    <property type="component" value="Unassembled WGS sequence"/>
</dbReference>
<evidence type="ECO:0000313" key="2">
    <source>
        <dbReference type="EMBL" id="OJJ50791.1"/>
    </source>
</evidence>
<dbReference type="STRING" id="1073090.A0A1L9SUJ2"/>
<evidence type="ECO:0000259" key="1">
    <source>
        <dbReference type="Pfam" id="PF24969"/>
    </source>
</evidence>
<dbReference type="Pfam" id="PF24969">
    <property type="entry name" value="LRR_15"/>
    <property type="match status" value="1"/>
</dbReference>
<dbReference type="InterPro" id="IPR056867">
    <property type="entry name" value="LRR_15"/>
</dbReference>
<sequence length="457" mass="52040">MSCPLSSDVLLSIGDWIEDQPDRLNLIFASRQFHDLFLPLLYRHATLKNRRGVYAFTSAILRRPELARSVRALDFRCWKPTPAEEGIPSCDRFRQLLVGASHSEEEQEKWENDLKTGNDEAWMALPLSLLCNLRRVDLVYPKQSLYLDRTFRRAMEGVKPFHAEKPVLRFLEAVSLKILHHDDDSSNTDSSQPVFCSSQLLPFFHFPSMRTISADSVIETPTEPENPTMPTSRSTISEIDLTCSNSIRGMASFIARCSNLASFKYQHSDSHLESRAYCPSAFSEALSTSKGSLETLWLDSFGTHLPFTMAGLNHTHDEWLGSLEGFTALTELRVRLPNLIDIRYRSEPTMPLIDVLPGSLERIFIEGCDERSLPMLISQLETLVRHRKTKMANLNRIEVEGFFHQDPEDAGDSSDAVPEGYRIRSQVITMTGSLREACDKAEIEFFIRDRLVMESMI</sequence>